<evidence type="ECO:0008006" key="4">
    <source>
        <dbReference type="Google" id="ProtNLM"/>
    </source>
</evidence>
<dbReference type="EMBL" id="QHLZ01000010">
    <property type="protein sequence ID" value="PXA64600.1"/>
    <property type="molecule type" value="Genomic_DNA"/>
</dbReference>
<feature type="region of interest" description="Disordered" evidence="1">
    <location>
        <begin position="220"/>
        <end position="248"/>
    </location>
</feature>
<dbReference type="Gene3D" id="3.20.20.210">
    <property type="match status" value="1"/>
</dbReference>
<keyword evidence="3" id="KW-1185">Reference proteome</keyword>
<proteinExistence type="predicted"/>
<dbReference type="OrthoDB" id="5242426at2"/>
<organism evidence="2 3">
    <name type="scientific">Arthrobacter psychrochitiniphilus</name>
    <dbReference type="NCBI Taxonomy" id="291045"/>
    <lineage>
        <taxon>Bacteria</taxon>
        <taxon>Bacillati</taxon>
        <taxon>Actinomycetota</taxon>
        <taxon>Actinomycetes</taxon>
        <taxon>Micrococcales</taxon>
        <taxon>Micrococcaceae</taxon>
        <taxon>Arthrobacter</taxon>
    </lineage>
</organism>
<dbReference type="Proteomes" id="UP000246303">
    <property type="component" value="Unassembled WGS sequence"/>
</dbReference>
<accession>A0A2V3DNS6</accession>
<comment type="caution">
    <text evidence="2">The sequence shown here is derived from an EMBL/GenBank/DDBJ whole genome shotgun (WGS) entry which is preliminary data.</text>
</comment>
<evidence type="ECO:0000256" key="1">
    <source>
        <dbReference type="SAM" id="MobiDB-lite"/>
    </source>
</evidence>
<protein>
    <recommendedName>
        <fullName evidence="4">Cobalamin-independent methionine synthase MetE C-terminal/archaeal domain-containing protein</fullName>
    </recommendedName>
</protein>
<sequence>MGPWPGVDPEEAAKVSVGVFPGPHLPFLPQLPARGPGSEQVGRTAVLLQELAVDTQPYGWRFVDRPGLDFRRAESALSTDINVLADVVGAAGLSPESLKVQVVGPFSLAAAIHLHYGERALADYGARRDIAQSLAAGLEVHARKVQAAVPGAALTLQVDEPHIGAILAGSIPTASGYRTLRSVGRAEVRQCWNDLCAAARNAGFEQVALNLTPAETGLGQASSLSLPGPANGANGQKSSGNTNGLSAESEQWRRGLEMALECGVDAVALPLQLLDAGHWEHLAGAIESGLGIWAGTVPAGLLTAGTLPAGAGAASAGQVPPSYAVLVERIMRPWRKLGLADSGLNQLRITPEGSLAGVSPQAARAVLGRSLEVAAALGDTRNS</sequence>
<name>A0A2V3DNS6_9MICC</name>
<evidence type="ECO:0000313" key="3">
    <source>
        <dbReference type="Proteomes" id="UP000246303"/>
    </source>
</evidence>
<reference evidence="2 3" key="1">
    <citation type="submission" date="2018-05" db="EMBL/GenBank/DDBJ databases">
        <title>Genetic diversity of glacier-inhabiting Cryobacterium bacteria in China and description of Cryobacterium mengkeensis sp. nov. and Arthrobacter glacialis sp. nov.</title>
        <authorList>
            <person name="Liu Q."/>
            <person name="Xin Y.-H."/>
        </authorList>
    </citation>
    <scope>NUCLEOTIDE SEQUENCE [LARGE SCALE GENOMIC DNA]</scope>
    <source>
        <strain evidence="2 3">GP3</strain>
    </source>
</reference>
<dbReference type="SUPFAM" id="SSF51726">
    <property type="entry name" value="UROD/MetE-like"/>
    <property type="match status" value="1"/>
</dbReference>
<feature type="compositionally biased region" description="Polar residues" evidence="1">
    <location>
        <begin position="233"/>
        <end position="248"/>
    </location>
</feature>
<dbReference type="AlphaFoldDB" id="A0A2V3DNS6"/>
<dbReference type="InterPro" id="IPR038071">
    <property type="entry name" value="UROD/MetE-like_sf"/>
</dbReference>
<evidence type="ECO:0000313" key="2">
    <source>
        <dbReference type="EMBL" id="PXA64600.1"/>
    </source>
</evidence>
<gene>
    <name evidence="2" type="ORF">CVS29_14695</name>
</gene>